<accession>A0A154V556</accession>
<comment type="caution">
    <text evidence="1">The sequence shown here is derived from an EMBL/GenBank/DDBJ whole genome shotgun (WGS) entry which is preliminary data.</text>
</comment>
<dbReference type="OrthoDB" id="5086864at2"/>
<organism evidence="1 2">
    <name type="scientific">Clavibacter tessellarius</name>
    <dbReference type="NCBI Taxonomy" id="31965"/>
    <lineage>
        <taxon>Bacteria</taxon>
        <taxon>Bacillati</taxon>
        <taxon>Actinomycetota</taxon>
        <taxon>Actinomycetes</taxon>
        <taxon>Micrococcales</taxon>
        <taxon>Microbacteriaceae</taxon>
        <taxon>Clavibacter</taxon>
    </lineage>
</organism>
<dbReference type="EMBL" id="LQXA01000004">
    <property type="protein sequence ID" value="KZC96481.1"/>
    <property type="molecule type" value="Genomic_DNA"/>
</dbReference>
<evidence type="ECO:0000313" key="1">
    <source>
        <dbReference type="EMBL" id="KZC96481.1"/>
    </source>
</evidence>
<name>A0A154V556_9MICO</name>
<gene>
    <name evidence="1" type="ORF">AWH51_02690</name>
</gene>
<protein>
    <submittedName>
        <fullName evidence="1">Uncharacterized protein</fullName>
    </submittedName>
</protein>
<dbReference type="AlphaFoldDB" id="A0A154V556"/>
<reference evidence="1 2" key="1">
    <citation type="submission" date="2016-01" db="EMBL/GenBank/DDBJ databases">
        <title>Draft genome sequence of Clavibacter michiganensis subsp. tessellarius DOAB 609.</title>
        <authorList>
            <person name="Tambong J.T."/>
        </authorList>
    </citation>
    <scope>NUCLEOTIDE SEQUENCE [LARGE SCALE GENOMIC DNA]</scope>
    <source>
        <strain evidence="1 2">DOAB 609</strain>
    </source>
</reference>
<sequence>MVDMGVNEQEIIQGLINSWIPLGLEYAEGAQGVTALFIYAGSEPNHRYANIFFEQDGAVLYPSQVRGARSDDNRVFGMQHCMLDDLREAEARFKEAGIACPTEYRITYEPTLRRLDVQVSHDIKYAHHPVKTLQNGPEDWLDGRLEKVFGKLLPPESRWSRFGKRRG</sequence>
<proteinExistence type="predicted"/>
<evidence type="ECO:0000313" key="2">
    <source>
        <dbReference type="Proteomes" id="UP000076218"/>
    </source>
</evidence>
<dbReference type="RefSeq" id="WP_063070243.1">
    <property type="nucleotide sequence ID" value="NZ_LQXA01000004.1"/>
</dbReference>
<dbReference type="Proteomes" id="UP000076218">
    <property type="component" value="Unassembled WGS sequence"/>
</dbReference>